<comment type="caution">
    <text evidence="2">The sequence shown here is derived from an EMBL/GenBank/DDBJ whole genome shotgun (WGS) entry which is preliminary data.</text>
</comment>
<dbReference type="STRING" id="767452.AVL62_14560"/>
<evidence type="ECO:0000256" key="1">
    <source>
        <dbReference type="SAM" id="MobiDB-lite"/>
    </source>
</evidence>
<organism evidence="2 3">
    <name type="scientific">Serinicoccus chungangensis</name>
    <dbReference type="NCBI Taxonomy" id="767452"/>
    <lineage>
        <taxon>Bacteria</taxon>
        <taxon>Bacillati</taxon>
        <taxon>Actinomycetota</taxon>
        <taxon>Actinomycetes</taxon>
        <taxon>Micrococcales</taxon>
        <taxon>Ornithinimicrobiaceae</taxon>
        <taxon>Serinicoccus</taxon>
    </lineage>
</organism>
<dbReference type="AlphaFoldDB" id="A0A0W8I4I7"/>
<dbReference type="EMBL" id="LQBL01000029">
    <property type="protein sequence ID" value="KUG52794.1"/>
    <property type="molecule type" value="Genomic_DNA"/>
</dbReference>
<dbReference type="OrthoDB" id="4870123at2"/>
<evidence type="ECO:0000313" key="3">
    <source>
        <dbReference type="Proteomes" id="UP000054837"/>
    </source>
</evidence>
<keyword evidence="3" id="KW-1185">Reference proteome</keyword>
<feature type="region of interest" description="Disordered" evidence="1">
    <location>
        <begin position="1"/>
        <end position="22"/>
    </location>
</feature>
<reference evidence="2 3" key="1">
    <citation type="submission" date="2015-12" db="EMBL/GenBank/DDBJ databases">
        <title>Serinicoccus chungangenesis strain CD08_5 genome sequencing and assembly.</title>
        <authorList>
            <person name="Chander A.M."/>
            <person name="Kaur G."/>
            <person name="Nair G.R."/>
            <person name="Dhawan D.K."/>
            <person name="Kochhar R.K."/>
            <person name="Mayilraj S."/>
            <person name="Bhadada S.K."/>
        </authorList>
    </citation>
    <scope>NUCLEOTIDE SEQUENCE [LARGE SCALE GENOMIC DNA]</scope>
    <source>
        <strain evidence="2 3">CD08_5</strain>
    </source>
</reference>
<dbReference type="Proteomes" id="UP000054837">
    <property type="component" value="Unassembled WGS sequence"/>
</dbReference>
<accession>A0A0W8I4I7</accession>
<name>A0A0W8I4I7_9MICO</name>
<protein>
    <recommendedName>
        <fullName evidence="4">DUF1795 domain-containing protein</fullName>
    </recommendedName>
</protein>
<sequence length="156" mass="16884">MSTPDLTVELDPPPGWGPIEQEPDDEGTVLLALAPTDWAADLGVRPNLVIGLGPESEESIGAVATQTAATLIALEQGHRLVSWDLWRDEGGRRLLSTWPSGDALICTTTWMRLEDGRPLSVTATVDADRYLRVMPFIGAAVDGLRVRPTREEDGRG</sequence>
<gene>
    <name evidence="2" type="ORF">AVL62_14560</name>
</gene>
<dbReference type="RefSeq" id="WP_058891868.1">
    <property type="nucleotide sequence ID" value="NZ_LQBL01000029.1"/>
</dbReference>
<evidence type="ECO:0000313" key="2">
    <source>
        <dbReference type="EMBL" id="KUG52794.1"/>
    </source>
</evidence>
<evidence type="ECO:0008006" key="4">
    <source>
        <dbReference type="Google" id="ProtNLM"/>
    </source>
</evidence>
<proteinExistence type="predicted"/>
<dbReference type="Gene3D" id="3.40.1000.10">
    <property type="entry name" value="Mog1/PsbP, alpha/beta/alpha sandwich"/>
    <property type="match status" value="1"/>
</dbReference>